<dbReference type="InterPro" id="IPR045864">
    <property type="entry name" value="aa-tRNA-synth_II/BPL/LPL"/>
</dbReference>
<protein>
    <submittedName>
        <fullName evidence="3">Biotin--[acetyl CoA carboxylase] ligase</fullName>
    </submittedName>
</protein>
<dbReference type="Proteomes" id="UP000015502">
    <property type="component" value="Chromosome"/>
</dbReference>
<dbReference type="Gene3D" id="3.30.930.10">
    <property type="entry name" value="Bira Bifunctional Protein, Domain 2"/>
    <property type="match status" value="1"/>
</dbReference>
<dbReference type="InterPro" id="IPR013196">
    <property type="entry name" value="HTH_11"/>
</dbReference>
<dbReference type="PANTHER" id="PTHR12835">
    <property type="entry name" value="BIOTIN PROTEIN LIGASE"/>
    <property type="match status" value="1"/>
</dbReference>
<dbReference type="InterPro" id="IPR036390">
    <property type="entry name" value="WH_DNA-bd_sf"/>
</dbReference>
<evidence type="ECO:0000259" key="2">
    <source>
        <dbReference type="PROSITE" id="PS51733"/>
    </source>
</evidence>
<dbReference type="SUPFAM" id="SSF46785">
    <property type="entry name" value="Winged helix' DNA-binding domain"/>
    <property type="match status" value="1"/>
</dbReference>
<dbReference type="OrthoDB" id="46252at2157"/>
<keyword evidence="1 3" id="KW-0436">Ligase</keyword>
<dbReference type="STRING" id="523849.OCC_12736"/>
<gene>
    <name evidence="3" type="ORF">OCC_12736</name>
</gene>
<evidence type="ECO:0000313" key="3">
    <source>
        <dbReference type="EMBL" id="EHR78271.1"/>
    </source>
</evidence>
<dbReference type="Pfam" id="PF03099">
    <property type="entry name" value="BPL_LplA_LipB"/>
    <property type="match status" value="1"/>
</dbReference>
<sequence>MKGAIRDSSIKREILKKLRCRKVVSGDEIAREVKTSRVAVWKHINELKTLGYSIISTPKGYILISEPRKPYPWELDFESYYFKEIESTMDIARELAEKGAKNVFVIAEKQTRGRGRVGSEWSSPEGGLYFSLILKPELSLADVNRIVYPFLEALKEGLEDYGLPVEVAPNGNIFVNGKKIAGILVEVEGELDQVKYVIIGVGVNVNNPTPVNGTSMKEELKKEVDLLEFTRSLFTKIYKHLSAEAIF</sequence>
<dbReference type="HOGENOM" id="CLU_051096_0_0_2"/>
<dbReference type="Pfam" id="PF08279">
    <property type="entry name" value="HTH_11"/>
    <property type="match status" value="1"/>
</dbReference>
<dbReference type="GeneID" id="16548482"/>
<dbReference type="NCBIfam" id="TIGR00121">
    <property type="entry name" value="birA_ligase"/>
    <property type="match status" value="1"/>
</dbReference>
<evidence type="ECO:0000256" key="1">
    <source>
        <dbReference type="ARBA" id="ARBA00022598"/>
    </source>
</evidence>
<dbReference type="InterPro" id="IPR004408">
    <property type="entry name" value="Biotin_CoA_COase_ligase"/>
</dbReference>
<evidence type="ECO:0000313" key="4">
    <source>
        <dbReference type="Proteomes" id="UP000015502"/>
    </source>
</evidence>
<dbReference type="GO" id="GO:0004077">
    <property type="term" value="F:biotin--[biotin carboxyl-carrier protein] ligase activity"/>
    <property type="evidence" value="ECO:0007669"/>
    <property type="project" value="InterPro"/>
</dbReference>
<dbReference type="EMBL" id="CP006670">
    <property type="protein sequence ID" value="EHR78271.1"/>
    <property type="molecule type" value="Genomic_DNA"/>
</dbReference>
<reference evidence="3 4" key="1">
    <citation type="journal article" date="2012" name="J. Bacteriol.">
        <title>Genome sequence of the model hyperthermophilic archaeon Thermococcus litoralis NS-C.</title>
        <authorList>
            <person name="Gardner A.F."/>
            <person name="Kumar S."/>
            <person name="Perler F.B."/>
        </authorList>
    </citation>
    <scope>NUCLEOTIDE SEQUENCE [LARGE SCALE GENOMIC DNA]</scope>
    <source>
        <strain evidence="4">ATCC 51850 / DSM 5473 / JCM 8560 / NS-C</strain>
    </source>
</reference>
<organism evidence="3 4">
    <name type="scientific">Thermococcus litoralis (strain ATCC 51850 / DSM 5473 / JCM 8560 / NS-C)</name>
    <dbReference type="NCBI Taxonomy" id="523849"/>
    <lineage>
        <taxon>Archaea</taxon>
        <taxon>Methanobacteriati</taxon>
        <taxon>Methanobacteriota</taxon>
        <taxon>Thermococci</taxon>
        <taxon>Thermococcales</taxon>
        <taxon>Thermococcaceae</taxon>
        <taxon>Thermococcus</taxon>
    </lineage>
</organism>
<dbReference type="KEGG" id="tlt:OCC_12736"/>
<name>H3ZP34_THELN</name>
<proteinExistence type="predicted"/>
<dbReference type="InterPro" id="IPR036388">
    <property type="entry name" value="WH-like_DNA-bd_sf"/>
</dbReference>
<dbReference type="PROSITE" id="PS51733">
    <property type="entry name" value="BPL_LPL_CATALYTIC"/>
    <property type="match status" value="1"/>
</dbReference>
<dbReference type="SUPFAM" id="SSF55681">
    <property type="entry name" value="Class II aaRS and biotin synthetases"/>
    <property type="match status" value="1"/>
</dbReference>
<dbReference type="AlphaFoldDB" id="H3ZP34"/>
<keyword evidence="4" id="KW-1185">Reference proteome</keyword>
<dbReference type="InterPro" id="IPR004143">
    <property type="entry name" value="BPL_LPL_catalytic"/>
</dbReference>
<dbReference type="GO" id="GO:0005737">
    <property type="term" value="C:cytoplasm"/>
    <property type="evidence" value="ECO:0007669"/>
    <property type="project" value="TreeGrafter"/>
</dbReference>
<dbReference type="Gene3D" id="1.10.10.10">
    <property type="entry name" value="Winged helix-like DNA-binding domain superfamily/Winged helix DNA-binding domain"/>
    <property type="match status" value="1"/>
</dbReference>
<dbReference type="RefSeq" id="WP_004068640.1">
    <property type="nucleotide sequence ID" value="NC_022084.1"/>
</dbReference>
<feature type="domain" description="BPL/LPL catalytic" evidence="2">
    <location>
        <begin position="64"/>
        <end position="245"/>
    </location>
</feature>
<dbReference type="PaxDb" id="523849-OCC_12736"/>
<dbReference type="PANTHER" id="PTHR12835:SF5">
    <property type="entry name" value="BIOTIN--PROTEIN LIGASE"/>
    <property type="match status" value="1"/>
</dbReference>
<accession>H3ZP34</accession>